<dbReference type="RefSeq" id="WP_183728754.1">
    <property type="nucleotide sequence ID" value="NZ_JACHBW010000017.1"/>
</dbReference>
<reference evidence="2 3" key="1">
    <citation type="submission" date="2020-08" db="EMBL/GenBank/DDBJ databases">
        <title>Above-ground endophytic microbial communities from plants in different locations in the United States.</title>
        <authorList>
            <person name="Frank C."/>
        </authorList>
    </citation>
    <scope>NUCLEOTIDE SEQUENCE [LARGE SCALE GENOMIC DNA]</scope>
    <source>
        <strain evidence="2 3">WP4_2_2</strain>
    </source>
</reference>
<organism evidence="2 3">
    <name type="scientific">Paraburkholderia bannensis</name>
    <dbReference type="NCBI Taxonomy" id="765414"/>
    <lineage>
        <taxon>Bacteria</taxon>
        <taxon>Pseudomonadati</taxon>
        <taxon>Pseudomonadota</taxon>
        <taxon>Betaproteobacteria</taxon>
        <taxon>Burkholderiales</taxon>
        <taxon>Burkholderiaceae</taxon>
        <taxon>Paraburkholderia</taxon>
    </lineage>
</organism>
<keyword evidence="3" id="KW-1185">Reference proteome</keyword>
<dbReference type="EMBL" id="JACHBW010000017">
    <property type="protein sequence ID" value="MBB6105411.1"/>
    <property type="molecule type" value="Genomic_DNA"/>
</dbReference>
<protein>
    <submittedName>
        <fullName evidence="2">Acyl-CoA reductase-like NAD-dependent aldehyde dehydrogenase</fullName>
    </submittedName>
</protein>
<sequence>MNINRANADIYGHANQFTLDEQIERARRAASRIDAGYYFTDDELDDETLTNTPHHPQDDAVSQWL</sequence>
<comment type="caution">
    <text evidence="2">The sequence shown here is derived from an EMBL/GenBank/DDBJ whole genome shotgun (WGS) entry which is preliminary data.</text>
</comment>
<accession>A0A7W9U349</accession>
<evidence type="ECO:0000256" key="1">
    <source>
        <dbReference type="SAM" id="MobiDB-lite"/>
    </source>
</evidence>
<name>A0A7W9U349_9BURK</name>
<proteinExistence type="predicted"/>
<dbReference type="Proteomes" id="UP000571554">
    <property type="component" value="Unassembled WGS sequence"/>
</dbReference>
<feature type="region of interest" description="Disordered" evidence="1">
    <location>
        <begin position="43"/>
        <end position="65"/>
    </location>
</feature>
<evidence type="ECO:0000313" key="3">
    <source>
        <dbReference type="Proteomes" id="UP000571554"/>
    </source>
</evidence>
<evidence type="ECO:0000313" key="2">
    <source>
        <dbReference type="EMBL" id="MBB6105411.1"/>
    </source>
</evidence>
<gene>
    <name evidence="2" type="ORF">F4827_005278</name>
</gene>
<dbReference type="AlphaFoldDB" id="A0A7W9U349"/>